<proteinExistence type="predicted"/>
<evidence type="ECO:0000313" key="2">
    <source>
        <dbReference type="Proteomes" id="UP000001542"/>
    </source>
</evidence>
<reference evidence="1" key="1">
    <citation type="submission" date="2006-10" db="EMBL/GenBank/DDBJ databases">
        <authorList>
            <person name="Amadeo P."/>
            <person name="Zhao Q."/>
            <person name="Wortman J."/>
            <person name="Fraser-Liggett C."/>
            <person name="Carlton J."/>
        </authorList>
    </citation>
    <scope>NUCLEOTIDE SEQUENCE</scope>
    <source>
        <strain evidence="1">G3</strain>
    </source>
</reference>
<name>A2FUE5_TRIV3</name>
<protein>
    <submittedName>
        <fullName evidence="1">Uncharacterized protein</fullName>
    </submittedName>
</protein>
<gene>
    <name evidence="1" type="ORF">TVAG_276850</name>
</gene>
<dbReference type="Proteomes" id="UP000001542">
    <property type="component" value="Unassembled WGS sequence"/>
</dbReference>
<dbReference type="VEuPathDB" id="TrichDB:TVAG_276850"/>
<dbReference type="SMR" id="A2FUE5"/>
<dbReference type="RefSeq" id="XP_001304396.1">
    <property type="nucleotide sequence ID" value="XM_001304395.1"/>
</dbReference>
<dbReference type="InParanoid" id="A2FUE5"/>
<keyword evidence="2" id="KW-1185">Reference proteome</keyword>
<sequence>MKTEIKSLKERISVQNDIETELNKRRMQIFNQSYSIPVQTTLEMAASFKTSPNCNEKLAELDELNSQIYKLTVQIDRIHDQTAKYIFTPIHNDKKLISLQNEVSYLESRINQKKSFIEARKQAITKADISLQRISEDCYLLICKNEHQMYSLLLNELQSWKYINVKEELNTLMNWMGNLNLNLV</sequence>
<accession>A2FUE5</accession>
<dbReference type="AlphaFoldDB" id="A2FUE5"/>
<dbReference type="EMBL" id="DS114033">
    <property type="protein sequence ID" value="EAX91466.1"/>
    <property type="molecule type" value="Genomic_DNA"/>
</dbReference>
<reference evidence="1" key="2">
    <citation type="journal article" date="2007" name="Science">
        <title>Draft genome sequence of the sexually transmitted pathogen Trichomonas vaginalis.</title>
        <authorList>
            <person name="Carlton J.M."/>
            <person name="Hirt R.P."/>
            <person name="Silva J.C."/>
            <person name="Delcher A.L."/>
            <person name="Schatz M."/>
            <person name="Zhao Q."/>
            <person name="Wortman J.R."/>
            <person name="Bidwell S.L."/>
            <person name="Alsmark U.C.M."/>
            <person name="Besteiro S."/>
            <person name="Sicheritz-Ponten T."/>
            <person name="Noel C.J."/>
            <person name="Dacks J.B."/>
            <person name="Foster P.G."/>
            <person name="Simillion C."/>
            <person name="Van de Peer Y."/>
            <person name="Miranda-Saavedra D."/>
            <person name="Barton G.J."/>
            <person name="Westrop G.D."/>
            <person name="Mueller S."/>
            <person name="Dessi D."/>
            <person name="Fiori P.L."/>
            <person name="Ren Q."/>
            <person name="Paulsen I."/>
            <person name="Zhang H."/>
            <person name="Bastida-Corcuera F.D."/>
            <person name="Simoes-Barbosa A."/>
            <person name="Brown M.T."/>
            <person name="Hayes R.D."/>
            <person name="Mukherjee M."/>
            <person name="Okumura C.Y."/>
            <person name="Schneider R."/>
            <person name="Smith A.J."/>
            <person name="Vanacova S."/>
            <person name="Villalvazo M."/>
            <person name="Haas B.J."/>
            <person name="Pertea M."/>
            <person name="Feldblyum T.V."/>
            <person name="Utterback T.R."/>
            <person name="Shu C.L."/>
            <person name="Osoegawa K."/>
            <person name="de Jong P.J."/>
            <person name="Hrdy I."/>
            <person name="Horvathova L."/>
            <person name="Zubacova Z."/>
            <person name="Dolezal P."/>
            <person name="Malik S.B."/>
            <person name="Logsdon J.M. Jr."/>
            <person name="Henze K."/>
            <person name="Gupta A."/>
            <person name="Wang C.C."/>
            <person name="Dunne R.L."/>
            <person name="Upcroft J.A."/>
            <person name="Upcroft P."/>
            <person name="White O."/>
            <person name="Salzberg S.L."/>
            <person name="Tang P."/>
            <person name="Chiu C.-H."/>
            <person name="Lee Y.-S."/>
            <person name="Embley T.M."/>
            <person name="Coombs G.H."/>
            <person name="Mottram J.C."/>
            <person name="Tachezy J."/>
            <person name="Fraser-Liggett C.M."/>
            <person name="Johnson P.J."/>
        </authorList>
    </citation>
    <scope>NUCLEOTIDE SEQUENCE [LARGE SCALE GENOMIC DNA]</scope>
    <source>
        <strain evidence="1">G3</strain>
    </source>
</reference>
<organism evidence="1 2">
    <name type="scientific">Trichomonas vaginalis (strain ATCC PRA-98 / G3)</name>
    <dbReference type="NCBI Taxonomy" id="412133"/>
    <lineage>
        <taxon>Eukaryota</taxon>
        <taxon>Metamonada</taxon>
        <taxon>Parabasalia</taxon>
        <taxon>Trichomonadida</taxon>
        <taxon>Trichomonadidae</taxon>
        <taxon>Trichomonas</taxon>
    </lineage>
</organism>
<evidence type="ECO:0000313" key="1">
    <source>
        <dbReference type="EMBL" id="EAX91466.1"/>
    </source>
</evidence>
<dbReference type="KEGG" id="tva:75676781"/>
<dbReference type="VEuPathDB" id="TrichDB:TVAGG3_0883890"/>